<dbReference type="GO" id="GO:0051082">
    <property type="term" value="F:unfolded protein binding"/>
    <property type="evidence" value="ECO:0007669"/>
    <property type="project" value="InterPro"/>
</dbReference>
<evidence type="ECO:0000256" key="4">
    <source>
        <dbReference type="SAM" id="SignalP"/>
    </source>
</evidence>
<reference evidence="5" key="1">
    <citation type="submission" date="2024-07" db="EMBL/GenBank/DDBJ databases">
        <title>Complete genome sequence of Verrucomicrobiaceae bacterium NT6N.</title>
        <authorList>
            <person name="Huang C."/>
            <person name="Takami H."/>
            <person name="Hamasaki K."/>
        </authorList>
    </citation>
    <scope>NUCLEOTIDE SEQUENCE</scope>
    <source>
        <strain evidence="5">NT6N</strain>
    </source>
</reference>
<evidence type="ECO:0008006" key="6">
    <source>
        <dbReference type="Google" id="ProtNLM"/>
    </source>
</evidence>
<dbReference type="KEGG" id="osu:NT6N_34890"/>
<dbReference type="Gene3D" id="3.30.910.20">
    <property type="entry name" value="Skp domain"/>
    <property type="match status" value="1"/>
</dbReference>
<evidence type="ECO:0000256" key="1">
    <source>
        <dbReference type="ARBA" id="ARBA00009091"/>
    </source>
</evidence>
<comment type="similarity">
    <text evidence="1">Belongs to the Skp family.</text>
</comment>
<feature type="coiled-coil region" evidence="3">
    <location>
        <begin position="33"/>
        <end position="116"/>
    </location>
</feature>
<dbReference type="GO" id="GO:0050821">
    <property type="term" value="P:protein stabilization"/>
    <property type="evidence" value="ECO:0007669"/>
    <property type="project" value="TreeGrafter"/>
</dbReference>
<gene>
    <name evidence="5" type="ORF">NT6N_34890</name>
</gene>
<feature type="signal peptide" evidence="4">
    <location>
        <begin position="1"/>
        <end position="23"/>
    </location>
</feature>
<evidence type="ECO:0000256" key="3">
    <source>
        <dbReference type="SAM" id="Coils"/>
    </source>
</evidence>
<dbReference type="SUPFAM" id="SSF111384">
    <property type="entry name" value="OmpH-like"/>
    <property type="match status" value="1"/>
</dbReference>
<evidence type="ECO:0000313" key="5">
    <source>
        <dbReference type="EMBL" id="BDS08449.1"/>
    </source>
</evidence>
<organism evidence="5">
    <name type="scientific">Oceaniferula spumae</name>
    <dbReference type="NCBI Taxonomy" id="2979115"/>
    <lineage>
        <taxon>Bacteria</taxon>
        <taxon>Pseudomonadati</taxon>
        <taxon>Verrucomicrobiota</taxon>
        <taxon>Verrucomicrobiia</taxon>
        <taxon>Verrucomicrobiales</taxon>
        <taxon>Verrucomicrobiaceae</taxon>
        <taxon>Oceaniferula</taxon>
    </lineage>
</organism>
<evidence type="ECO:0000256" key="2">
    <source>
        <dbReference type="ARBA" id="ARBA00022729"/>
    </source>
</evidence>
<proteinExistence type="inferred from homology"/>
<feature type="chain" id="PRO_5043546340" description="OmpH family outer membrane protein" evidence="4">
    <location>
        <begin position="24"/>
        <end position="200"/>
    </location>
</feature>
<dbReference type="InterPro" id="IPR024930">
    <property type="entry name" value="Skp_dom_sf"/>
</dbReference>
<sequence length="200" mass="22832">MNFRWILPLLLGTLMLGISNTQAQSIKCATIDVNKLITEYHVAKKEIAELKAEREKYEKEREERRETLGAVETKIKALIIKLREKAMPKSERNTLMEEYEDLVSQHNALSKDLKESDRDQIREIKGTMASATMRLLDEIQVIIHKYAKDNQYNWIIDTSGVSNTQISPLVYARNTTDVTDAVLAILNKDAPKEKAATESP</sequence>
<dbReference type="PANTHER" id="PTHR35089">
    <property type="entry name" value="CHAPERONE PROTEIN SKP"/>
    <property type="match status" value="1"/>
</dbReference>
<dbReference type="PANTHER" id="PTHR35089:SF1">
    <property type="entry name" value="CHAPERONE PROTEIN SKP"/>
    <property type="match status" value="1"/>
</dbReference>
<protein>
    <recommendedName>
        <fullName evidence="6">OmpH family outer membrane protein</fullName>
    </recommendedName>
</protein>
<dbReference type="GO" id="GO:0005829">
    <property type="term" value="C:cytosol"/>
    <property type="evidence" value="ECO:0007669"/>
    <property type="project" value="TreeGrafter"/>
</dbReference>
<dbReference type="SMART" id="SM00935">
    <property type="entry name" value="OmpH"/>
    <property type="match status" value="1"/>
</dbReference>
<accession>A0AAT9FRD0</accession>
<keyword evidence="2 4" id="KW-0732">Signal</keyword>
<name>A0AAT9FRD0_9BACT</name>
<keyword evidence="3" id="KW-0175">Coiled coil</keyword>
<dbReference type="AlphaFoldDB" id="A0AAT9FRD0"/>
<dbReference type="Pfam" id="PF03938">
    <property type="entry name" value="OmpH"/>
    <property type="match status" value="1"/>
</dbReference>
<dbReference type="InterPro" id="IPR005632">
    <property type="entry name" value="Chaperone_Skp"/>
</dbReference>
<dbReference type="EMBL" id="AP026866">
    <property type="protein sequence ID" value="BDS08449.1"/>
    <property type="molecule type" value="Genomic_DNA"/>
</dbReference>